<dbReference type="SUPFAM" id="SSF53474">
    <property type="entry name" value="alpha/beta-Hydrolases"/>
    <property type="match status" value="1"/>
</dbReference>
<evidence type="ECO:0000313" key="4">
    <source>
        <dbReference type="EMBL" id="TQS39644.1"/>
    </source>
</evidence>
<comment type="similarity">
    <text evidence="1">Belongs to the AB hydrolase superfamily.</text>
</comment>
<protein>
    <submittedName>
        <fullName evidence="4">Alpha/beta fold hydrolase</fullName>
    </submittedName>
</protein>
<comment type="caution">
    <text evidence="4">The sequence shown here is derived from an EMBL/GenBank/DDBJ whole genome shotgun (WGS) entry which is preliminary data.</text>
</comment>
<dbReference type="EMBL" id="VIRS01000062">
    <property type="protein sequence ID" value="TQS39644.1"/>
    <property type="molecule type" value="Genomic_DNA"/>
</dbReference>
<accession>A0A545AE90</accession>
<keyword evidence="2" id="KW-0472">Membrane</keyword>
<dbReference type="PANTHER" id="PTHR22946">
    <property type="entry name" value="DIENELACTONE HYDROLASE DOMAIN-CONTAINING PROTEIN-RELATED"/>
    <property type="match status" value="1"/>
</dbReference>
<keyword evidence="4" id="KW-0378">Hydrolase</keyword>
<evidence type="ECO:0000256" key="1">
    <source>
        <dbReference type="ARBA" id="ARBA00008645"/>
    </source>
</evidence>
<dbReference type="InterPro" id="IPR022742">
    <property type="entry name" value="Hydrolase_4"/>
</dbReference>
<dbReference type="RefSeq" id="WP_142709932.1">
    <property type="nucleotide sequence ID" value="NZ_VIRS01000062.1"/>
</dbReference>
<dbReference type="InterPro" id="IPR029058">
    <property type="entry name" value="AB_hydrolase_fold"/>
</dbReference>
<keyword evidence="5" id="KW-1185">Reference proteome</keyword>
<reference evidence="4 5" key="1">
    <citation type="submission" date="2019-07" db="EMBL/GenBank/DDBJ databases">
        <title>Cryptosporangium phraense sp. nov., isolated from plant litter.</title>
        <authorList>
            <person name="Suriyachadkun C."/>
        </authorList>
    </citation>
    <scope>NUCLEOTIDE SEQUENCE [LARGE SCALE GENOMIC DNA]</scope>
    <source>
        <strain evidence="4 5">A-T 5661</strain>
    </source>
</reference>
<dbReference type="InParanoid" id="A0A545AE90"/>
<evidence type="ECO:0000256" key="2">
    <source>
        <dbReference type="SAM" id="Phobius"/>
    </source>
</evidence>
<dbReference type="Gene3D" id="3.40.50.1820">
    <property type="entry name" value="alpha/beta hydrolase"/>
    <property type="match status" value="1"/>
</dbReference>
<feature type="domain" description="Serine aminopeptidase S33" evidence="3">
    <location>
        <begin position="51"/>
        <end position="149"/>
    </location>
</feature>
<dbReference type="Pfam" id="PF12146">
    <property type="entry name" value="Hydrolase_4"/>
    <property type="match status" value="1"/>
</dbReference>
<dbReference type="FunCoup" id="A0A545AE90">
    <property type="interactions" value="274"/>
</dbReference>
<gene>
    <name evidence="4" type="ORF">FL583_38875</name>
</gene>
<proteinExistence type="inferred from homology"/>
<evidence type="ECO:0000313" key="5">
    <source>
        <dbReference type="Proteomes" id="UP000317982"/>
    </source>
</evidence>
<keyword evidence="2" id="KW-0812">Transmembrane</keyword>
<name>A0A545AE90_9ACTN</name>
<dbReference type="AlphaFoldDB" id="A0A545AE90"/>
<feature type="transmembrane region" description="Helical" evidence="2">
    <location>
        <begin position="230"/>
        <end position="252"/>
    </location>
</feature>
<dbReference type="Proteomes" id="UP000317982">
    <property type="component" value="Unassembled WGS sequence"/>
</dbReference>
<organism evidence="4 5">
    <name type="scientific">Cryptosporangium phraense</name>
    <dbReference type="NCBI Taxonomy" id="2593070"/>
    <lineage>
        <taxon>Bacteria</taxon>
        <taxon>Bacillati</taxon>
        <taxon>Actinomycetota</taxon>
        <taxon>Actinomycetes</taxon>
        <taxon>Cryptosporangiales</taxon>
        <taxon>Cryptosporangiaceae</taxon>
        <taxon>Cryptosporangium</taxon>
    </lineage>
</organism>
<sequence length="279" mass="29198">MAVAVVAVVLAAAGIWLVGGAGVGLRRSHTSVDGVPLDVVRPASGARHPGVVVAHGFAGSARLMAPFGDTLASRGYVVVLLDFAGHGASTAKLSGDDVLQHDLDVAVTYLRSRPDVDPARISLVGHSMGAGAVTRYGADHDDIAATVAISLPDATGLPADRPKHLLLLVGGLEFPQFRAVAREAGDGRDRSVVTVPGVEHISILYAPRTHREVARWLGPDAPTPVPFRRAAGAGLLLLAFLIGMYPLVRLVLGPPRGLRPRLALDPPLLGLRRWRRCSG</sequence>
<keyword evidence="2" id="KW-1133">Transmembrane helix</keyword>
<dbReference type="OrthoDB" id="504769at2"/>
<evidence type="ECO:0000259" key="3">
    <source>
        <dbReference type="Pfam" id="PF12146"/>
    </source>
</evidence>
<dbReference type="InterPro" id="IPR050261">
    <property type="entry name" value="FrsA_esterase"/>
</dbReference>
<dbReference type="GO" id="GO:0016787">
    <property type="term" value="F:hydrolase activity"/>
    <property type="evidence" value="ECO:0007669"/>
    <property type="project" value="UniProtKB-KW"/>
</dbReference>